<gene>
    <name evidence="1" type="ORF">P9485_09340</name>
</gene>
<keyword evidence="2" id="KW-1185">Reference proteome</keyword>
<sequence>MTQTTMTAAEKKEKMERLHEITFVESPESIKPWEDEVARELAAKNKATREKLRRIETTAREDLGSKDLIMKDILDSRKKIGE</sequence>
<reference evidence="1 2" key="1">
    <citation type="submission" date="2023-03" db="EMBL/GenBank/DDBJ databases">
        <title>Bacillus Genome Sequencing.</title>
        <authorList>
            <person name="Dunlap C."/>
        </authorList>
    </citation>
    <scope>NUCLEOTIDE SEQUENCE [LARGE SCALE GENOMIC DNA]</scope>
    <source>
        <strain evidence="1 2">NRS-319</strain>
    </source>
</reference>
<name>A0ABU6PCX7_9BACI</name>
<evidence type="ECO:0000313" key="1">
    <source>
        <dbReference type="EMBL" id="MED4678059.1"/>
    </source>
</evidence>
<evidence type="ECO:0000313" key="2">
    <source>
        <dbReference type="Proteomes" id="UP001336122"/>
    </source>
</evidence>
<dbReference type="RefSeq" id="WP_328071078.1">
    <property type="nucleotide sequence ID" value="NZ_JARTIK010000004.1"/>
</dbReference>
<dbReference type="EMBL" id="JARTIK010000004">
    <property type="protein sequence ID" value="MED4678059.1"/>
    <property type="molecule type" value="Genomic_DNA"/>
</dbReference>
<dbReference type="Proteomes" id="UP001336122">
    <property type="component" value="Unassembled WGS sequence"/>
</dbReference>
<organism evidence="1 2">
    <name type="scientific">Bacillus nitratireducens</name>
    <dbReference type="NCBI Taxonomy" id="2026193"/>
    <lineage>
        <taxon>Bacteria</taxon>
        <taxon>Bacillati</taxon>
        <taxon>Bacillota</taxon>
        <taxon>Bacilli</taxon>
        <taxon>Bacillales</taxon>
        <taxon>Bacillaceae</taxon>
        <taxon>Bacillus</taxon>
        <taxon>Bacillus cereus group</taxon>
    </lineage>
</organism>
<proteinExistence type="predicted"/>
<protein>
    <recommendedName>
        <fullName evidence="3">Addiction module component</fullName>
    </recommendedName>
</protein>
<accession>A0ABU6PCX7</accession>
<comment type="caution">
    <text evidence="1">The sequence shown here is derived from an EMBL/GenBank/DDBJ whole genome shotgun (WGS) entry which is preliminary data.</text>
</comment>
<evidence type="ECO:0008006" key="3">
    <source>
        <dbReference type="Google" id="ProtNLM"/>
    </source>
</evidence>